<protein>
    <submittedName>
        <fullName evidence="1">Uncharacterized protein</fullName>
    </submittedName>
</protein>
<dbReference type="KEGG" id="pno:SNOG_20023"/>
<sequence>MRAGIIMDYFSLLGFGDMGKRRHPSFIFFAKTKYAWSASTCVAYVFSRFIHIFRYLSELRSLSAAYHCRSLDVCRHTTARFLPPSPVTPLTSFRHEAFSSVISSEGFSFGDSSSVEPSDDELLAILEKKLERTGVEGTLFVAAGFEGVFFEEGTVFADSVRDGFGLDGASFSLSFDEPLFDVFVFGDLGGSVFDRDSFGGALSGNAPMGAFGEVFAGAGLDAAGFEDDAFGDVGFDGAIFGEGGLDWAAALGGAAFGMMTLGGGELICAAGGCAVNCPFAICLARSLTLRNMLKSDIDRFVIKQC</sequence>
<dbReference type="GeneID" id="5969785"/>
<evidence type="ECO:0000313" key="1">
    <source>
        <dbReference type="EMBL" id="EDP89848.1"/>
    </source>
</evidence>
<dbReference type="RefSeq" id="XP_001792935.1">
    <property type="nucleotide sequence ID" value="XM_001792883.1"/>
</dbReference>
<gene>
    <name evidence="1" type="ORF">SNOG_20023</name>
</gene>
<dbReference type="EMBL" id="CH445327">
    <property type="protein sequence ID" value="EDP89848.1"/>
    <property type="molecule type" value="Genomic_DNA"/>
</dbReference>
<dbReference type="HOGENOM" id="CLU_912487_0_0_1"/>
<dbReference type="InParanoid" id="A9JX20"/>
<evidence type="ECO:0000313" key="2">
    <source>
        <dbReference type="Proteomes" id="UP000001055"/>
    </source>
</evidence>
<dbReference type="AlphaFoldDB" id="A9JX20"/>
<organism evidence="1 2">
    <name type="scientific">Phaeosphaeria nodorum (strain SN15 / ATCC MYA-4574 / FGSC 10173)</name>
    <name type="common">Glume blotch fungus</name>
    <name type="synonym">Parastagonospora nodorum</name>
    <dbReference type="NCBI Taxonomy" id="321614"/>
    <lineage>
        <taxon>Eukaryota</taxon>
        <taxon>Fungi</taxon>
        <taxon>Dikarya</taxon>
        <taxon>Ascomycota</taxon>
        <taxon>Pezizomycotina</taxon>
        <taxon>Dothideomycetes</taxon>
        <taxon>Pleosporomycetidae</taxon>
        <taxon>Pleosporales</taxon>
        <taxon>Pleosporineae</taxon>
        <taxon>Phaeosphaeriaceae</taxon>
        <taxon>Parastagonospora</taxon>
    </lineage>
</organism>
<proteinExistence type="predicted"/>
<reference evidence="2" key="1">
    <citation type="journal article" date="2007" name="Plant Cell">
        <title>Dothideomycete-plant interactions illuminated by genome sequencing and EST analysis of the wheat pathogen Stagonospora nodorum.</title>
        <authorList>
            <person name="Hane J.K."/>
            <person name="Lowe R.G."/>
            <person name="Solomon P.S."/>
            <person name="Tan K.C."/>
            <person name="Schoch C.L."/>
            <person name="Spatafora J.W."/>
            <person name="Crous P.W."/>
            <person name="Kodira C."/>
            <person name="Birren B.W."/>
            <person name="Galagan J.E."/>
            <person name="Torriani S.F."/>
            <person name="McDonald B.A."/>
            <person name="Oliver R.P."/>
        </authorList>
    </citation>
    <scope>NUCLEOTIDE SEQUENCE [LARGE SCALE GENOMIC DNA]</scope>
    <source>
        <strain evidence="2">SN15 / ATCC MYA-4574 / FGSC 10173</strain>
    </source>
</reference>
<dbReference type="Proteomes" id="UP000001055">
    <property type="component" value="Unassembled WGS sequence"/>
</dbReference>
<name>A9JX20_PHANO</name>
<accession>A9JX20</accession>